<reference evidence="3" key="1">
    <citation type="journal article" date="2015" name="Genome Announc.">
        <title>Draft Genome Sequence of Tolypothrix boutellei Strain VB521301.</title>
        <authorList>
            <person name="Chandrababunaidu M.M."/>
            <person name="Singh D."/>
            <person name="Sen D."/>
            <person name="Bhan S."/>
            <person name="Das S."/>
            <person name="Gupta A."/>
            <person name="Adhikary S.P."/>
            <person name="Tripathy S."/>
        </authorList>
    </citation>
    <scope>NUCLEOTIDE SEQUENCE</scope>
    <source>
        <strain evidence="3">VB521301</strain>
    </source>
</reference>
<dbReference type="AlphaFoldDB" id="A0A0C1MYT3"/>
<comment type="caution">
    <text evidence="3">The sequence shown here is derived from an EMBL/GenBank/DDBJ whole genome shotgun (WGS) entry which is preliminary data.</text>
</comment>
<name>A0A0C1MYT3_9CYAN</name>
<reference evidence="2" key="2">
    <citation type="submission" date="2019-11" db="EMBL/GenBank/DDBJ databases">
        <title>Improved Assembly of Tolypothrix boutellei genome.</title>
        <authorList>
            <person name="Sarangi A.N."/>
            <person name="Mukherjee M."/>
            <person name="Ghosh S."/>
            <person name="Singh D."/>
            <person name="Das A."/>
            <person name="Kant S."/>
            <person name="Prusty A."/>
            <person name="Tripathy S."/>
        </authorList>
    </citation>
    <scope>NUCLEOTIDE SEQUENCE</scope>
    <source>
        <strain evidence="2">VB521301</strain>
    </source>
</reference>
<dbReference type="Proteomes" id="UP000029738">
    <property type="component" value="Unassembled WGS sequence"/>
</dbReference>
<keyword evidence="4" id="KW-1185">Reference proteome</keyword>
<evidence type="ECO:0000256" key="1">
    <source>
        <dbReference type="SAM" id="SignalP"/>
    </source>
</evidence>
<evidence type="ECO:0000313" key="4">
    <source>
        <dbReference type="Proteomes" id="UP000029738"/>
    </source>
</evidence>
<proteinExistence type="predicted"/>
<protein>
    <submittedName>
        <fullName evidence="3">Uncharacterized protein</fullName>
    </submittedName>
</protein>
<evidence type="ECO:0000313" key="3">
    <source>
        <dbReference type="EMBL" id="KIE07482.1"/>
    </source>
</evidence>
<feature type="chain" id="PRO_5036626489" evidence="1">
    <location>
        <begin position="27"/>
        <end position="191"/>
    </location>
</feature>
<sequence length="191" mass="19795">MKNKIVAILAAATALGSSLFAAPAQAVQQDVNVEITVSPVLFLRTFETVSLQITNQDLGSLDKDVDTINRITDGTTSIDRTTPVGIGEIAAGTIKKPVKELFAVWSNSSNGVDVTVTPVTGSTTLTNTIASPNGRFATATLSDAKAVITDTTKPTTAKPLVGGAELSFDLTSTAAGKYVGAKIRVEALPKF</sequence>
<dbReference type="RefSeq" id="WP_038075972.1">
    <property type="nucleotide sequence ID" value="NZ_JHEG04000001.1"/>
</dbReference>
<dbReference type="EMBL" id="JHEG04000001">
    <property type="protein sequence ID" value="KAF3889044.1"/>
    <property type="molecule type" value="Genomic_DNA"/>
</dbReference>
<accession>A0A0C1MYT3</accession>
<dbReference type="EMBL" id="JHEG02000059">
    <property type="protein sequence ID" value="KIE07482.1"/>
    <property type="molecule type" value="Genomic_DNA"/>
</dbReference>
<evidence type="ECO:0000313" key="2">
    <source>
        <dbReference type="EMBL" id="KAF3889044.1"/>
    </source>
</evidence>
<feature type="signal peptide" evidence="1">
    <location>
        <begin position="1"/>
        <end position="26"/>
    </location>
</feature>
<dbReference type="OrthoDB" id="514471at2"/>
<dbReference type="STRING" id="1479485.DA73_0241085"/>
<organism evidence="3">
    <name type="scientific">Tolypothrix bouteillei VB521301</name>
    <dbReference type="NCBI Taxonomy" id="1479485"/>
    <lineage>
        <taxon>Bacteria</taxon>
        <taxon>Bacillati</taxon>
        <taxon>Cyanobacteriota</taxon>
        <taxon>Cyanophyceae</taxon>
        <taxon>Nostocales</taxon>
        <taxon>Tolypothrichaceae</taxon>
        <taxon>Tolypothrix</taxon>
    </lineage>
</organism>
<gene>
    <name evidence="3" type="ORF">DA73_0241085</name>
    <name evidence="2" type="ORF">DA73_0400028875</name>
</gene>
<keyword evidence="1" id="KW-0732">Signal</keyword>